<dbReference type="InterPro" id="IPR036291">
    <property type="entry name" value="NAD(P)-bd_dom_sf"/>
</dbReference>
<dbReference type="InterPro" id="IPR000683">
    <property type="entry name" value="Gfo/Idh/MocA-like_OxRdtase_N"/>
</dbReference>
<dbReference type="PANTHER" id="PTHR43818">
    <property type="entry name" value="BCDNA.GH03377"/>
    <property type="match status" value="1"/>
</dbReference>
<sequence>MTRLKLGFVGAGAINSRLMPHFLVDDTAATVEVIGVCDPVLPRATAAAERFDNCKAYDSLDAMLADDRIDAVTIGSPIGLHYQQVRAALIAGKHVHVNKTMTITTDEADDLIELARSKSLVLLPSPGEMLRPHNRRIKELIDTGEIGQLSWAVCGAAFGNYHVAEPERQGHDATTNVDPTWYFKNPGGGPLYDLTVYSLHGLTGILGPVKRVTALSGTLVPQRSLNGATVDVDVHDNTVMLLDFGANKFALAYGTAAGNITPGVEFDFSGRYYGTDGEIIGLELNGEPFDYEGRTTARQAPDGGIHPNFGGNELILPHTTEGHWGLQELHVFEDIMQMVDWVRDGKASVVTAEHARHVIEIIELAYLAAETGQTQALRTQF</sequence>
<gene>
    <name evidence="4" type="ORF">WDS16_09245</name>
</gene>
<reference evidence="4 5" key="1">
    <citation type="submission" date="2024-03" db="EMBL/GenBank/DDBJ databases">
        <title>Natural products discovery in diverse microorganisms through a two-stage MS feature dereplication strategy.</title>
        <authorList>
            <person name="Zhang R."/>
        </authorList>
    </citation>
    <scope>NUCLEOTIDE SEQUENCE [LARGE SCALE GENOMIC DNA]</scope>
    <source>
        <strain evidence="4 5">18930</strain>
    </source>
</reference>
<dbReference type="SUPFAM" id="SSF55347">
    <property type="entry name" value="Glyceraldehyde-3-phosphate dehydrogenase-like, C-terminal domain"/>
    <property type="match status" value="1"/>
</dbReference>
<proteinExistence type="predicted"/>
<feature type="domain" description="Gfo/Idh/MocA-like oxidoreductase N-terminal" evidence="2">
    <location>
        <begin position="5"/>
        <end position="122"/>
    </location>
</feature>
<evidence type="ECO:0000259" key="2">
    <source>
        <dbReference type="Pfam" id="PF01408"/>
    </source>
</evidence>
<protein>
    <submittedName>
        <fullName evidence="4">Gfo/Idh/MocA family oxidoreductase</fullName>
    </submittedName>
</protein>
<dbReference type="InterPro" id="IPR050463">
    <property type="entry name" value="Gfo/Idh/MocA_oxidrdct_glycsds"/>
</dbReference>
<feature type="domain" description="GFO/IDH/MocA-like oxidoreductase" evidence="3">
    <location>
        <begin position="135"/>
        <end position="255"/>
    </location>
</feature>
<dbReference type="PANTHER" id="PTHR43818:SF11">
    <property type="entry name" value="BCDNA.GH03377"/>
    <property type="match status" value="1"/>
</dbReference>
<evidence type="ECO:0000313" key="4">
    <source>
        <dbReference type="EMBL" id="WXG70653.1"/>
    </source>
</evidence>
<dbReference type="Proteomes" id="UP001432000">
    <property type="component" value="Chromosome"/>
</dbReference>
<keyword evidence="5" id="KW-1185">Reference proteome</keyword>
<evidence type="ECO:0000313" key="5">
    <source>
        <dbReference type="Proteomes" id="UP001432000"/>
    </source>
</evidence>
<name>A0ABZ2PN87_9NOCA</name>
<dbReference type="Gene3D" id="3.30.360.10">
    <property type="entry name" value="Dihydrodipicolinate Reductase, domain 2"/>
    <property type="match status" value="1"/>
</dbReference>
<dbReference type="Pfam" id="PF01408">
    <property type="entry name" value="GFO_IDH_MocA"/>
    <property type="match status" value="1"/>
</dbReference>
<evidence type="ECO:0000256" key="1">
    <source>
        <dbReference type="ARBA" id="ARBA00023002"/>
    </source>
</evidence>
<keyword evidence="1" id="KW-0560">Oxidoreductase</keyword>
<evidence type="ECO:0000259" key="3">
    <source>
        <dbReference type="Pfam" id="PF22725"/>
    </source>
</evidence>
<organism evidence="4 5">
    <name type="scientific">Rhodococcus sovatensis</name>
    <dbReference type="NCBI Taxonomy" id="1805840"/>
    <lineage>
        <taxon>Bacteria</taxon>
        <taxon>Bacillati</taxon>
        <taxon>Actinomycetota</taxon>
        <taxon>Actinomycetes</taxon>
        <taxon>Mycobacteriales</taxon>
        <taxon>Nocardiaceae</taxon>
        <taxon>Rhodococcus</taxon>
    </lineage>
</organism>
<dbReference type="SUPFAM" id="SSF51735">
    <property type="entry name" value="NAD(P)-binding Rossmann-fold domains"/>
    <property type="match status" value="1"/>
</dbReference>
<dbReference type="Pfam" id="PF22725">
    <property type="entry name" value="GFO_IDH_MocA_C3"/>
    <property type="match status" value="1"/>
</dbReference>
<dbReference type="InterPro" id="IPR055170">
    <property type="entry name" value="GFO_IDH_MocA-like_dom"/>
</dbReference>
<dbReference type="RefSeq" id="WP_338892194.1">
    <property type="nucleotide sequence ID" value="NZ_CP147846.1"/>
</dbReference>
<dbReference type="EMBL" id="CP147846">
    <property type="protein sequence ID" value="WXG70653.1"/>
    <property type="molecule type" value="Genomic_DNA"/>
</dbReference>
<dbReference type="Gene3D" id="3.40.50.720">
    <property type="entry name" value="NAD(P)-binding Rossmann-like Domain"/>
    <property type="match status" value="1"/>
</dbReference>
<accession>A0ABZ2PN87</accession>